<keyword evidence="3" id="KW-1185">Reference proteome</keyword>
<dbReference type="Pfam" id="PF09808">
    <property type="entry name" value="SNAPC1"/>
    <property type="match status" value="1"/>
</dbReference>
<feature type="compositionally biased region" description="Basic residues" evidence="1">
    <location>
        <begin position="391"/>
        <end position="404"/>
    </location>
</feature>
<dbReference type="PANTHER" id="PTHR15131:SF3">
    <property type="entry name" value="SNRNA-ACTIVATING PROTEIN COMPLEX SUBUNIT 1"/>
    <property type="match status" value="1"/>
</dbReference>
<protein>
    <submittedName>
        <fullName evidence="2">DgyrCDS2094</fullName>
    </submittedName>
</protein>
<dbReference type="InterPro" id="IPR019188">
    <property type="entry name" value="SNAPC1"/>
</dbReference>
<accession>A0A7I8VC13</accession>
<proteinExistence type="predicted"/>
<feature type="compositionally biased region" description="Basic and acidic residues" evidence="1">
    <location>
        <begin position="376"/>
        <end position="390"/>
    </location>
</feature>
<reference evidence="2 3" key="1">
    <citation type="submission" date="2020-08" db="EMBL/GenBank/DDBJ databases">
        <authorList>
            <person name="Hejnol A."/>
        </authorList>
    </citation>
    <scope>NUCLEOTIDE SEQUENCE [LARGE SCALE GENOMIC DNA]</scope>
</reference>
<dbReference type="GO" id="GO:0042796">
    <property type="term" value="P:snRNA transcription by RNA polymerase III"/>
    <property type="evidence" value="ECO:0007669"/>
    <property type="project" value="TreeGrafter"/>
</dbReference>
<dbReference type="GO" id="GO:0043565">
    <property type="term" value="F:sequence-specific DNA binding"/>
    <property type="evidence" value="ECO:0007669"/>
    <property type="project" value="TreeGrafter"/>
</dbReference>
<dbReference type="Proteomes" id="UP000549394">
    <property type="component" value="Unassembled WGS sequence"/>
</dbReference>
<dbReference type="GO" id="GO:0019185">
    <property type="term" value="C:snRNA-activating protein complex"/>
    <property type="evidence" value="ECO:0007669"/>
    <property type="project" value="TreeGrafter"/>
</dbReference>
<dbReference type="AlphaFoldDB" id="A0A7I8VC13"/>
<evidence type="ECO:0000313" key="3">
    <source>
        <dbReference type="Proteomes" id="UP000549394"/>
    </source>
</evidence>
<dbReference type="OrthoDB" id="20127at2759"/>
<sequence length="404" mass="46988">MFGITGILDDVLGDEVKPKKRSHLKTALELHENDDRDKCKSLDFLQLEDAILVLLARGLEKDLRSLIRGFVNIGELRFQNFLTIWNEQNFHTIFFQKSSYKMVRVTTLISYFRVLSMLDNAEVLKVVAVLYCLYCLFNVQVCLPKVRIPITMEKFEYFKDLSDHSLQTGQYDVYYCFRKMQTLQAFDFVVKESIGLPYFSIRFGKSIFKELEINNPASAPEEDKPILEKVGVANEDLDYYKGILDSYHAHRMDLALKRDTFSISYSSQKFYDNLVASMEKFDKWKTINPGQSLDENADIDDINFSDDELHEILSHKQERCDDSDDEDFVPPSKEEVVSKPKKLTRRQEIISRAFQTQVEASVHKTKKTVCFDEESITTKDSDVSDNDSVRRSKKSRTKMVSIRH</sequence>
<feature type="region of interest" description="Disordered" evidence="1">
    <location>
        <begin position="375"/>
        <end position="404"/>
    </location>
</feature>
<organism evidence="2 3">
    <name type="scientific">Dimorphilus gyrociliatus</name>
    <dbReference type="NCBI Taxonomy" id="2664684"/>
    <lineage>
        <taxon>Eukaryota</taxon>
        <taxon>Metazoa</taxon>
        <taxon>Spiralia</taxon>
        <taxon>Lophotrochozoa</taxon>
        <taxon>Annelida</taxon>
        <taxon>Polychaeta</taxon>
        <taxon>Polychaeta incertae sedis</taxon>
        <taxon>Dinophilidae</taxon>
        <taxon>Dimorphilus</taxon>
    </lineage>
</organism>
<dbReference type="GO" id="GO:0042795">
    <property type="term" value="P:snRNA transcription by RNA polymerase II"/>
    <property type="evidence" value="ECO:0007669"/>
    <property type="project" value="TreeGrafter"/>
</dbReference>
<comment type="caution">
    <text evidence="2">The sequence shown here is derived from an EMBL/GenBank/DDBJ whole genome shotgun (WGS) entry which is preliminary data.</text>
</comment>
<evidence type="ECO:0000313" key="2">
    <source>
        <dbReference type="EMBL" id="CAD5112883.1"/>
    </source>
</evidence>
<name>A0A7I8VC13_9ANNE</name>
<evidence type="ECO:0000256" key="1">
    <source>
        <dbReference type="SAM" id="MobiDB-lite"/>
    </source>
</evidence>
<dbReference type="PANTHER" id="PTHR15131">
    <property type="entry name" value="SMALL NUCLEAR RNA ACTIVATING COMPLEX, POLYPEPTIDE 1"/>
    <property type="match status" value="1"/>
</dbReference>
<dbReference type="EMBL" id="CAJFCJ010000003">
    <property type="protein sequence ID" value="CAD5112883.1"/>
    <property type="molecule type" value="Genomic_DNA"/>
</dbReference>
<gene>
    <name evidence="2" type="ORF">DGYR_LOCUS1950</name>
</gene>